<feature type="domain" description="TonB C-terminal" evidence="5">
    <location>
        <begin position="19"/>
        <end position="114"/>
    </location>
</feature>
<keyword evidence="2" id="KW-0812">Transmembrane</keyword>
<evidence type="ECO:0000313" key="6">
    <source>
        <dbReference type="EMBL" id="GHF84842.1"/>
    </source>
</evidence>
<keyword evidence="4" id="KW-0472">Membrane</keyword>
<dbReference type="RefSeq" id="WP_189767985.1">
    <property type="nucleotide sequence ID" value="NZ_BNCK01000002.1"/>
</dbReference>
<dbReference type="NCBIfam" id="TIGR01352">
    <property type="entry name" value="tonB_Cterm"/>
    <property type="match status" value="1"/>
</dbReference>
<reference evidence="6" key="1">
    <citation type="journal article" date="2014" name="Int. J. Syst. Evol. Microbiol.">
        <title>Complete genome sequence of Corynebacterium casei LMG S-19264T (=DSM 44701T), isolated from a smear-ripened cheese.</title>
        <authorList>
            <consortium name="US DOE Joint Genome Institute (JGI-PGF)"/>
            <person name="Walter F."/>
            <person name="Albersmeier A."/>
            <person name="Kalinowski J."/>
            <person name="Ruckert C."/>
        </authorList>
    </citation>
    <scope>NUCLEOTIDE SEQUENCE</scope>
    <source>
        <strain evidence="6">KCTC 42731</strain>
    </source>
</reference>
<dbReference type="InterPro" id="IPR037682">
    <property type="entry name" value="TonB_C"/>
</dbReference>
<comment type="subcellular location">
    <subcellularLocation>
        <location evidence="1">Membrane</location>
        <topology evidence="1">Single-pass membrane protein</topology>
    </subcellularLocation>
</comment>
<organism evidence="6 7">
    <name type="scientific">Thalassotalea marina</name>
    <dbReference type="NCBI Taxonomy" id="1673741"/>
    <lineage>
        <taxon>Bacteria</taxon>
        <taxon>Pseudomonadati</taxon>
        <taxon>Pseudomonadota</taxon>
        <taxon>Gammaproteobacteria</taxon>
        <taxon>Alteromonadales</taxon>
        <taxon>Colwelliaceae</taxon>
        <taxon>Thalassotalea</taxon>
    </lineage>
</organism>
<dbReference type="Gene3D" id="3.30.1150.10">
    <property type="match status" value="1"/>
</dbReference>
<evidence type="ECO:0000256" key="1">
    <source>
        <dbReference type="ARBA" id="ARBA00004167"/>
    </source>
</evidence>
<gene>
    <name evidence="6" type="ORF">GCM10017161_10400</name>
</gene>
<sequence>MKTIYLVSSLFLLLFSFTLKAELWTVEKRVNPKYPLKAIKSNIEGCVKLQFFINSDGIPQYIEPIKSSAGIFEAPAVKALSNWRYKPTESNDNKLPQRQTVVLSFSMSPDVDFNNTCDAQMTVESNDIDLFKQHRLSMPIDATSFLSLQKSIAKIITVLSDDELPHFMQSYSALLSKQSSLNKEDNGALLNAINGLDYFQFIALANVEHVANNALPNSGNENESNDPIANAEQFPLIDIEEFIHTWEISDLPISMDSELYDEISYRLLDVELLINEDGTAKLLDTCRAVSKEIKNALEESIAEWKITKKVTSTNTVRFIFSVPAPREDGAYVDCDADWRY</sequence>
<protein>
    <recommendedName>
        <fullName evidence="5">TonB C-terminal domain-containing protein</fullName>
    </recommendedName>
</protein>
<dbReference type="GO" id="GO:0055085">
    <property type="term" value="P:transmembrane transport"/>
    <property type="evidence" value="ECO:0007669"/>
    <property type="project" value="InterPro"/>
</dbReference>
<keyword evidence="7" id="KW-1185">Reference proteome</keyword>
<evidence type="ECO:0000259" key="5">
    <source>
        <dbReference type="PROSITE" id="PS52015"/>
    </source>
</evidence>
<comment type="caution">
    <text evidence="6">The sequence shown here is derived from an EMBL/GenBank/DDBJ whole genome shotgun (WGS) entry which is preliminary data.</text>
</comment>
<evidence type="ECO:0000256" key="4">
    <source>
        <dbReference type="ARBA" id="ARBA00023136"/>
    </source>
</evidence>
<dbReference type="Pfam" id="PF03544">
    <property type="entry name" value="TonB_C"/>
    <property type="match status" value="1"/>
</dbReference>
<accession>A0A919EIK8</accession>
<dbReference type="InterPro" id="IPR006260">
    <property type="entry name" value="TonB/TolA_C"/>
</dbReference>
<dbReference type="Proteomes" id="UP000623842">
    <property type="component" value="Unassembled WGS sequence"/>
</dbReference>
<proteinExistence type="predicted"/>
<dbReference type="SUPFAM" id="SSF74653">
    <property type="entry name" value="TolA/TonB C-terminal domain"/>
    <property type="match status" value="1"/>
</dbReference>
<evidence type="ECO:0000256" key="2">
    <source>
        <dbReference type="ARBA" id="ARBA00022692"/>
    </source>
</evidence>
<name>A0A919EIK8_9GAMM</name>
<reference evidence="6" key="2">
    <citation type="submission" date="2020-09" db="EMBL/GenBank/DDBJ databases">
        <authorList>
            <person name="Sun Q."/>
            <person name="Kim S."/>
        </authorList>
    </citation>
    <scope>NUCLEOTIDE SEQUENCE</scope>
    <source>
        <strain evidence="6">KCTC 42731</strain>
    </source>
</reference>
<evidence type="ECO:0000313" key="7">
    <source>
        <dbReference type="Proteomes" id="UP000623842"/>
    </source>
</evidence>
<dbReference type="PROSITE" id="PS52015">
    <property type="entry name" value="TONB_CTD"/>
    <property type="match status" value="1"/>
</dbReference>
<evidence type="ECO:0000256" key="3">
    <source>
        <dbReference type="ARBA" id="ARBA00022989"/>
    </source>
</evidence>
<dbReference type="AlphaFoldDB" id="A0A919EIK8"/>
<dbReference type="EMBL" id="BNCK01000002">
    <property type="protein sequence ID" value="GHF84842.1"/>
    <property type="molecule type" value="Genomic_DNA"/>
</dbReference>
<dbReference type="GO" id="GO:0016020">
    <property type="term" value="C:membrane"/>
    <property type="evidence" value="ECO:0007669"/>
    <property type="project" value="UniProtKB-SubCell"/>
</dbReference>
<keyword evidence="3" id="KW-1133">Transmembrane helix</keyword>